<organism evidence="4 5">
    <name type="scientific">Spiribacter vilamensis</name>
    <dbReference type="NCBI Taxonomy" id="531306"/>
    <lineage>
        <taxon>Bacteria</taxon>
        <taxon>Pseudomonadati</taxon>
        <taxon>Pseudomonadota</taxon>
        <taxon>Gammaproteobacteria</taxon>
        <taxon>Chromatiales</taxon>
        <taxon>Ectothiorhodospiraceae</taxon>
        <taxon>Spiribacter</taxon>
    </lineage>
</organism>
<dbReference type="PANTHER" id="PTHR10605:SF56">
    <property type="entry name" value="BIFUNCTIONAL HEPARAN SULFATE N-DEACETYLASE_N-SULFOTRANSFERASE"/>
    <property type="match status" value="1"/>
</dbReference>
<dbReference type="GO" id="GO:0008146">
    <property type="term" value="F:sulfotransferase activity"/>
    <property type="evidence" value="ECO:0007669"/>
    <property type="project" value="InterPro"/>
</dbReference>
<dbReference type="Gene3D" id="3.40.50.300">
    <property type="entry name" value="P-loop containing nucleotide triphosphate hydrolases"/>
    <property type="match status" value="1"/>
</dbReference>
<dbReference type="InterPro" id="IPR037359">
    <property type="entry name" value="NST/OST"/>
</dbReference>
<comment type="caution">
    <text evidence="4">The sequence shown here is derived from an EMBL/GenBank/DDBJ whole genome shotgun (WGS) entry which is preliminary data.</text>
</comment>
<evidence type="ECO:0000256" key="1">
    <source>
        <dbReference type="ARBA" id="ARBA00022679"/>
    </source>
</evidence>
<sequence length="297" mass="33679">MSHAIPNLFILGAPKCGTTALTHWLALHPEVYAPPAKEPHYFSTEYCLTPARSEYARLYRDWSVDERWAFDASVWSLFSPTAVPNIIQEQPDAHFIVMLRNPLQMIPSMHRQQIFNGNELEPDLRSALALNACRAIGEEASVLAGYPPDHLAYYTSCALGWQVDRLKSLVKSEHLHFITYDDLARAPAAVLTGVFHFLDLEPQLPTSFKKINAAKVRRFPLLDRASKSIGDWKNKQGITWRLGVLSWLRSINRKSQPIPPLTEDIVTDIQEKLAEDVRLLSSCIGRDVTFWFDAPTN</sequence>
<dbReference type="SUPFAM" id="SSF52540">
    <property type="entry name" value="P-loop containing nucleoside triphosphate hydrolases"/>
    <property type="match status" value="1"/>
</dbReference>
<dbReference type="Pfam" id="PF00685">
    <property type="entry name" value="Sulfotransfer_1"/>
    <property type="match status" value="1"/>
</dbReference>
<dbReference type="AlphaFoldDB" id="A0A4Q8D1H1"/>
<keyword evidence="5" id="KW-1185">Reference proteome</keyword>
<feature type="domain" description="Sulfotransferase" evidence="3">
    <location>
        <begin position="7"/>
        <end position="226"/>
    </location>
</feature>
<dbReference type="EMBL" id="SHLI01000001">
    <property type="protein sequence ID" value="RZU99100.1"/>
    <property type="molecule type" value="Genomic_DNA"/>
</dbReference>
<reference evidence="4 5" key="1">
    <citation type="submission" date="2019-02" db="EMBL/GenBank/DDBJ databases">
        <title>Genomic Encyclopedia of Type Strains, Phase IV (KMG-IV): sequencing the most valuable type-strain genomes for metagenomic binning, comparative biology and taxonomic classification.</title>
        <authorList>
            <person name="Goeker M."/>
        </authorList>
    </citation>
    <scope>NUCLEOTIDE SEQUENCE [LARGE SCALE GENOMIC DNA]</scope>
    <source>
        <strain evidence="4 5">DSM 21056</strain>
    </source>
</reference>
<keyword evidence="2" id="KW-0325">Glycoprotein</keyword>
<evidence type="ECO:0000259" key="3">
    <source>
        <dbReference type="Pfam" id="PF00685"/>
    </source>
</evidence>
<dbReference type="Proteomes" id="UP000292298">
    <property type="component" value="Unassembled WGS sequence"/>
</dbReference>
<name>A0A4Q8D1H1_9GAMM</name>
<keyword evidence="1 4" id="KW-0808">Transferase</keyword>
<evidence type="ECO:0000313" key="5">
    <source>
        <dbReference type="Proteomes" id="UP000292298"/>
    </source>
</evidence>
<accession>A0A4Q8D1H1</accession>
<protein>
    <submittedName>
        <fullName evidence="4">Sulfotransferase domain-containing protein</fullName>
    </submittedName>
</protein>
<proteinExistence type="predicted"/>
<dbReference type="InterPro" id="IPR027417">
    <property type="entry name" value="P-loop_NTPase"/>
</dbReference>
<dbReference type="InterPro" id="IPR000863">
    <property type="entry name" value="Sulfotransferase_dom"/>
</dbReference>
<dbReference type="PANTHER" id="PTHR10605">
    <property type="entry name" value="HEPARAN SULFATE SULFOTRANSFERASE"/>
    <property type="match status" value="1"/>
</dbReference>
<evidence type="ECO:0000313" key="4">
    <source>
        <dbReference type="EMBL" id="RZU99100.1"/>
    </source>
</evidence>
<dbReference type="RefSeq" id="WP_130503358.1">
    <property type="nucleotide sequence ID" value="NZ_SHLI01000001.1"/>
</dbReference>
<gene>
    <name evidence="4" type="ORF">EV698_1379</name>
</gene>
<dbReference type="OrthoDB" id="9075305at2"/>
<evidence type="ECO:0000256" key="2">
    <source>
        <dbReference type="ARBA" id="ARBA00023180"/>
    </source>
</evidence>